<dbReference type="EMBL" id="BBMN01000010">
    <property type="protein sequence ID" value="GAL06166.1"/>
    <property type="molecule type" value="Genomic_DNA"/>
</dbReference>
<dbReference type="InterPro" id="IPR012970">
    <property type="entry name" value="Lyase_8_alpha_N"/>
</dbReference>
<evidence type="ECO:0000259" key="1">
    <source>
        <dbReference type="Pfam" id="PF08124"/>
    </source>
</evidence>
<dbReference type="PANTHER" id="PTHR38481">
    <property type="entry name" value="HYALURONATE LYASE"/>
    <property type="match status" value="1"/>
</dbReference>
<dbReference type="Gene3D" id="1.50.10.100">
    <property type="entry name" value="Chondroitin AC/alginate lyase"/>
    <property type="match status" value="1"/>
</dbReference>
<reference evidence="2 3" key="1">
    <citation type="journal article" date="2014" name="Genome Announc.">
        <title>Draft Genome Sequences of Two Vibrionaceae Species, Vibrio ponticus C121 and Photobacterium aphoticum C119, Isolated as Coral Reef Microbiota.</title>
        <authorList>
            <person name="Al-saari N."/>
            <person name="Meirelles P.M."/>
            <person name="Mino S."/>
            <person name="Suda W."/>
            <person name="Oshima K."/>
            <person name="Hattori M."/>
            <person name="Ohkuma M."/>
            <person name="Thompson F.L."/>
            <person name="Gomez-Gil B."/>
            <person name="Sawabe T."/>
            <person name="Sawabe T."/>
        </authorList>
    </citation>
    <scope>NUCLEOTIDE SEQUENCE [LARGE SCALE GENOMIC DNA]</scope>
    <source>
        <strain evidence="2 3">JCM 19237</strain>
    </source>
</reference>
<dbReference type="Proteomes" id="UP000029227">
    <property type="component" value="Unassembled WGS sequence"/>
</dbReference>
<dbReference type="SUPFAM" id="SSF48230">
    <property type="entry name" value="Chondroitin AC/alginate lyase"/>
    <property type="match status" value="1"/>
</dbReference>
<sequence length="227" mass="26977">MSIDYDRFLDNWTYPSRLTATLREQALFASVLAERAQIAQQWFQSLQAATQAYPQQCQPVLWPDLPLFYEAGDQHDKVVHNRNMEHTCYRIEHLALAYQTCPSCHTADMRHAITHALTVMLTHLYREGARSTGNWWEWEIAVPKSLYSTCALMRDTLPTSLIAQLNRASRYITPTPYWEHHARERHARRCGHTAPIWSIWRSWCYYEPCLNKMMMTLPWRWRRSRPH</sequence>
<keyword evidence="2" id="KW-0456">Lyase</keyword>
<dbReference type="PANTHER" id="PTHR38481:SF1">
    <property type="entry name" value="HYALURONATE LYASE"/>
    <property type="match status" value="1"/>
</dbReference>
<feature type="domain" description="Polysaccharide lyase 8 N-terminal alpha-helical" evidence="1">
    <location>
        <begin position="54"/>
        <end position="189"/>
    </location>
</feature>
<gene>
    <name evidence="2" type="ORF">JCM19237_1811</name>
</gene>
<organism evidence="2 3">
    <name type="scientific">Photobacterium aphoticum</name>
    <dbReference type="NCBI Taxonomy" id="754436"/>
    <lineage>
        <taxon>Bacteria</taxon>
        <taxon>Pseudomonadati</taxon>
        <taxon>Pseudomonadota</taxon>
        <taxon>Gammaproteobacteria</taxon>
        <taxon>Vibrionales</taxon>
        <taxon>Vibrionaceae</taxon>
        <taxon>Photobacterium</taxon>
    </lineage>
</organism>
<evidence type="ECO:0000313" key="3">
    <source>
        <dbReference type="Proteomes" id="UP000029227"/>
    </source>
</evidence>
<proteinExistence type="predicted"/>
<dbReference type="AlphaFoldDB" id="A0A090QTC8"/>
<dbReference type="InterPro" id="IPR008929">
    <property type="entry name" value="Chondroitin_lyas"/>
</dbReference>
<dbReference type="InterPro" id="IPR038970">
    <property type="entry name" value="Lyase_8"/>
</dbReference>
<accession>A0A090QTC8</accession>
<dbReference type="Pfam" id="PF08124">
    <property type="entry name" value="Lyase_8_N"/>
    <property type="match status" value="1"/>
</dbReference>
<comment type="caution">
    <text evidence="2">The sequence shown here is derived from an EMBL/GenBank/DDBJ whole genome shotgun (WGS) entry which is preliminary data.</text>
</comment>
<name>A0A090QTC8_9GAMM</name>
<evidence type="ECO:0000313" key="2">
    <source>
        <dbReference type="EMBL" id="GAL06166.1"/>
    </source>
</evidence>
<protein>
    <submittedName>
        <fullName evidence="2">Hyaluronate lyase</fullName>
    </submittedName>
</protein>
<dbReference type="GO" id="GO:0016829">
    <property type="term" value="F:lyase activity"/>
    <property type="evidence" value="ECO:0007669"/>
    <property type="project" value="UniProtKB-KW"/>
</dbReference>
<dbReference type="STRING" id="754436.JCM19237_1811"/>